<proteinExistence type="predicted"/>
<sequence length="155" mass="16796">MCAWKMRVSWKDGKWIQPLVYGSIGSDPTALIASSPSTARTQEESDLPTYTSPTNLEERNRVKKNNQKTAKKEKKNSESGIEANSKSAIASFSPSTEAAPPPLVRRRRGATLHPRRRGRRIPCGGGGEASEEAGAGAATSLIKQIGFGSQRRQCL</sequence>
<dbReference type="AlphaFoldDB" id="A0A0D3HUK0"/>
<evidence type="ECO:0000313" key="2">
    <source>
        <dbReference type="EnsemblPlants" id="OBART12G12280.2"/>
    </source>
</evidence>
<evidence type="ECO:0000313" key="3">
    <source>
        <dbReference type="Proteomes" id="UP000026960"/>
    </source>
</evidence>
<accession>A0A0D3HUK0</accession>
<reference evidence="2" key="1">
    <citation type="journal article" date="2009" name="Rice">
        <title>De Novo Next Generation Sequencing of Plant Genomes.</title>
        <authorList>
            <person name="Rounsley S."/>
            <person name="Marri P.R."/>
            <person name="Yu Y."/>
            <person name="He R."/>
            <person name="Sisneros N."/>
            <person name="Goicoechea J.L."/>
            <person name="Lee S.J."/>
            <person name="Angelova A."/>
            <person name="Kudrna D."/>
            <person name="Luo M."/>
            <person name="Affourtit J."/>
            <person name="Desany B."/>
            <person name="Knight J."/>
            <person name="Niazi F."/>
            <person name="Egholm M."/>
            <person name="Wing R.A."/>
        </authorList>
    </citation>
    <scope>NUCLEOTIDE SEQUENCE [LARGE SCALE GENOMIC DNA]</scope>
    <source>
        <strain evidence="2">cv. IRGC 105608</strain>
    </source>
</reference>
<keyword evidence="3" id="KW-1185">Reference proteome</keyword>
<dbReference type="Gramene" id="OBART12G12280.2">
    <property type="protein sequence ID" value="OBART12G12280.2"/>
    <property type="gene ID" value="OBART12G12280"/>
</dbReference>
<protein>
    <submittedName>
        <fullName evidence="2">Uncharacterized protein</fullName>
    </submittedName>
</protein>
<dbReference type="Proteomes" id="UP000026960">
    <property type="component" value="Chromosome 12"/>
</dbReference>
<feature type="compositionally biased region" description="Basic residues" evidence="1">
    <location>
        <begin position="104"/>
        <end position="120"/>
    </location>
</feature>
<name>A0A0D3HUK0_9ORYZ</name>
<feature type="compositionally biased region" description="Polar residues" evidence="1">
    <location>
        <begin position="78"/>
        <end position="96"/>
    </location>
</feature>
<dbReference type="PaxDb" id="65489-OBART12G12280.2"/>
<feature type="region of interest" description="Disordered" evidence="1">
    <location>
        <begin position="26"/>
        <end position="135"/>
    </location>
</feature>
<dbReference type="EnsemblPlants" id="OBART12G12280.2">
    <property type="protein sequence ID" value="OBART12G12280.2"/>
    <property type="gene ID" value="OBART12G12280"/>
</dbReference>
<feature type="compositionally biased region" description="Basic residues" evidence="1">
    <location>
        <begin position="61"/>
        <end position="74"/>
    </location>
</feature>
<reference evidence="2" key="2">
    <citation type="submission" date="2015-03" db="UniProtKB">
        <authorList>
            <consortium name="EnsemblPlants"/>
        </authorList>
    </citation>
    <scope>IDENTIFICATION</scope>
</reference>
<evidence type="ECO:0000256" key="1">
    <source>
        <dbReference type="SAM" id="MobiDB-lite"/>
    </source>
</evidence>
<dbReference type="HOGENOM" id="CLU_1698190_0_0_1"/>
<organism evidence="2">
    <name type="scientific">Oryza barthii</name>
    <dbReference type="NCBI Taxonomy" id="65489"/>
    <lineage>
        <taxon>Eukaryota</taxon>
        <taxon>Viridiplantae</taxon>
        <taxon>Streptophyta</taxon>
        <taxon>Embryophyta</taxon>
        <taxon>Tracheophyta</taxon>
        <taxon>Spermatophyta</taxon>
        <taxon>Magnoliopsida</taxon>
        <taxon>Liliopsida</taxon>
        <taxon>Poales</taxon>
        <taxon>Poaceae</taxon>
        <taxon>BOP clade</taxon>
        <taxon>Oryzoideae</taxon>
        <taxon>Oryzeae</taxon>
        <taxon>Oryzinae</taxon>
        <taxon>Oryza</taxon>
    </lineage>
</organism>